<evidence type="ECO:0000313" key="2">
    <source>
        <dbReference type="EMBL" id="KEK23333.1"/>
    </source>
</evidence>
<feature type="transmembrane region" description="Helical" evidence="1">
    <location>
        <begin position="241"/>
        <end position="262"/>
    </location>
</feature>
<feature type="transmembrane region" description="Helical" evidence="1">
    <location>
        <begin position="135"/>
        <end position="157"/>
    </location>
</feature>
<dbReference type="PANTHER" id="PTHR43471">
    <property type="entry name" value="ABC TRANSPORTER PERMEASE"/>
    <property type="match status" value="1"/>
</dbReference>
<keyword evidence="1" id="KW-0472">Membrane</keyword>
<protein>
    <submittedName>
        <fullName evidence="2">ABC transporter permease</fullName>
    </submittedName>
</protein>
<name>A0A073KLV5_9BACI</name>
<dbReference type="STRING" id="574375.AZF08_21460"/>
<evidence type="ECO:0000256" key="1">
    <source>
        <dbReference type="SAM" id="Phobius"/>
    </source>
</evidence>
<dbReference type="eggNOG" id="COG1277">
    <property type="taxonomic scope" value="Bacteria"/>
</dbReference>
<keyword evidence="3" id="KW-1185">Reference proteome</keyword>
<dbReference type="EMBL" id="JOTM01000017">
    <property type="protein sequence ID" value="KEK23333.1"/>
    <property type="molecule type" value="Genomic_DNA"/>
</dbReference>
<dbReference type="GO" id="GO:0005886">
    <property type="term" value="C:plasma membrane"/>
    <property type="evidence" value="ECO:0007669"/>
    <property type="project" value="UniProtKB-SubCell"/>
</dbReference>
<gene>
    <name evidence="2" type="ORF">BAGA_09440</name>
</gene>
<accession>A0A073KLV5</accession>
<dbReference type="Pfam" id="PF12679">
    <property type="entry name" value="ABC2_membrane_2"/>
    <property type="match status" value="1"/>
</dbReference>
<feature type="transmembrane region" description="Helical" evidence="1">
    <location>
        <begin position="169"/>
        <end position="190"/>
    </location>
</feature>
<dbReference type="GO" id="GO:0140359">
    <property type="term" value="F:ABC-type transporter activity"/>
    <property type="evidence" value="ECO:0007669"/>
    <property type="project" value="InterPro"/>
</dbReference>
<feature type="transmembrane region" description="Helical" evidence="1">
    <location>
        <begin position="55"/>
        <end position="73"/>
    </location>
</feature>
<organism evidence="2 3">
    <name type="scientific">Bacillus gaemokensis</name>
    <dbReference type="NCBI Taxonomy" id="574375"/>
    <lineage>
        <taxon>Bacteria</taxon>
        <taxon>Bacillati</taxon>
        <taxon>Bacillota</taxon>
        <taxon>Bacilli</taxon>
        <taxon>Bacillales</taxon>
        <taxon>Bacillaceae</taxon>
        <taxon>Bacillus</taxon>
        <taxon>Bacillus cereus group</taxon>
    </lineage>
</organism>
<comment type="caution">
    <text evidence="2">The sequence shown here is derived from an EMBL/GenBank/DDBJ whole genome shotgun (WGS) entry which is preliminary data.</text>
</comment>
<dbReference type="RefSeq" id="WP_033675721.1">
    <property type="nucleotide sequence ID" value="NZ_JOTM01000017.1"/>
</dbReference>
<proteinExistence type="predicted"/>
<keyword evidence="1" id="KW-1133">Transmembrane helix</keyword>
<keyword evidence="1" id="KW-0812">Transmembrane</keyword>
<dbReference type="OrthoDB" id="2680264at2"/>
<feature type="transmembrane region" description="Helical" evidence="1">
    <location>
        <begin position="103"/>
        <end position="123"/>
    </location>
</feature>
<feature type="transmembrane region" description="Helical" evidence="1">
    <location>
        <begin position="210"/>
        <end position="229"/>
    </location>
</feature>
<feature type="transmembrane region" description="Helical" evidence="1">
    <location>
        <begin position="17"/>
        <end position="34"/>
    </location>
</feature>
<sequence length="270" mass="30554">MWNILYSEWRSTVREKSAYTFLLLWIVILSLLFLMERNIPSLAGYTNTTGTMLNLILYIIPLFMLIAGSFSIANELENGKWRLLCTYPLATSSYVIGKITGQFMGQIIIFTLSFGSSVMIGLLSGSMLESGWILAIYLFSAILIFFFLVLGIAIGAFSSTRWQGLAISIAIWFLLIMMWPTAIISILNLVPYTMIAPLIKVFMFCNPAELLRIIFVIQLGGGAVFGQPYDQLLMFFQSGEALVVFFVYGAVYTVIFLLIAVWRLERRRNE</sequence>
<dbReference type="Proteomes" id="UP000027778">
    <property type="component" value="Unassembled WGS sequence"/>
</dbReference>
<evidence type="ECO:0000313" key="3">
    <source>
        <dbReference type="Proteomes" id="UP000027778"/>
    </source>
</evidence>
<dbReference type="AlphaFoldDB" id="A0A073KLV5"/>
<reference evidence="2 3" key="1">
    <citation type="submission" date="2014-06" db="EMBL/GenBank/DDBJ databases">
        <title>Draft genome sequence of Bacillus gaemokensis JCM 15801 (MCCC 1A00707).</title>
        <authorList>
            <person name="Lai Q."/>
            <person name="Liu Y."/>
            <person name="Shao Z."/>
        </authorList>
    </citation>
    <scope>NUCLEOTIDE SEQUENCE [LARGE SCALE GENOMIC DNA]</scope>
    <source>
        <strain evidence="2 3">JCM 15801</strain>
    </source>
</reference>